<dbReference type="SMART" id="SM00271">
    <property type="entry name" value="DnaJ"/>
    <property type="match status" value="1"/>
</dbReference>
<dbReference type="Proteomes" id="UP000228380">
    <property type="component" value="Chromosome 1"/>
</dbReference>
<accession>A0A8B7BQP4</accession>
<protein>
    <submittedName>
        <fullName evidence="5">DnaJ protein homolog 1-like</fullName>
    </submittedName>
</protein>
<dbReference type="Pfam" id="PF01556">
    <property type="entry name" value="DnaJ_C"/>
    <property type="match status" value="1"/>
</dbReference>
<dbReference type="Pfam" id="PF00226">
    <property type="entry name" value="DnaJ"/>
    <property type="match status" value="1"/>
</dbReference>
<dbReference type="RefSeq" id="XP_008783328.1">
    <property type="nucleotide sequence ID" value="XM_008785106.4"/>
</dbReference>
<dbReference type="InterPro" id="IPR008971">
    <property type="entry name" value="HSP40/DnaJ_pept-bd"/>
</dbReference>
<organism evidence="4 5">
    <name type="scientific">Phoenix dactylifera</name>
    <name type="common">Date palm</name>
    <dbReference type="NCBI Taxonomy" id="42345"/>
    <lineage>
        <taxon>Eukaryota</taxon>
        <taxon>Viridiplantae</taxon>
        <taxon>Streptophyta</taxon>
        <taxon>Embryophyta</taxon>
        <taxon>Tracheophyta</taxon>
        <taxon>Spermatophyta</taxon>
        <taxon>Magnoliopsida</taxon>
        <taxon>Liliopsida</taxon>
        <taxon>Arecaceae</taxon>
        <taxon>Coryphoideae</taxon>
        <taxon>Phoeniceae</taxon>
        <taxon>Phoenix</taxon>
    </lineage>
</organism>
<evidence type="ECO:0000313" key="4">
    <source>
        <dbReference type="Proteomes" id="UP000228380"/>
    </source>
</evidence>
<dbReference type="InterPro" id="IPR002939">
    <property type="entry name" value="DnaJ_C"/>
</dbReference>
<dbReference type="GeneID" id="103702612"/>
<dbReference type="GO" id="GO:0051082">
    <property type="term" value="F:unfolded protein binding"/>
    <property type="evidence" value="ECO:0007669"/>
    <property type="project" value="InterPro"/>
</dbReference>
<feature type="compositionally biased region" description="Gly residues" evidence="2">
    <location>
        <begin position="82"/>
        <end position="93"/>
    </location>
</feature>
<proteinExistence type="predicted"/>
<dbReference type="GO" id="GO:0005783">
    <property type="term" value="C:endoplasmic reticulum"/>
    <property type="evidence" value="ECO:0007669"/>
    <property type="project" value="UniProtKB-ARBA"/>
</dbReference>
<evidence type="ECO:0000256" key="2">
    <source>
        <dbReference type="SAM" id="MobiDB-lite"/>
    </source>
</evidence>
<reference evidence="4" key="1">
    <citation type="journal article" date="2019" name="Nat. Commun.">
        <title>Genome-wide association mapping of date palm fruit traits.</title>
        <authorList>
            <person name="Hazzouri K.M."/>
            <person name="Gros-Balthazard M."/>
            <person name="Flowers J.M."/>
            <person name="Copetti D."/>
            <person name="Lemansour A."/>
            <person name="Lebrun M."/>
            <person name="Masmoudi K."/>
            <person name="Ferrand S."/>
            <person name="Dhar M.I."/>
            <person name="Fresquez Z.A."/>
            <person name="Rosas U."/>
            <person name="Zhang J."/>
            <person name="Talag J."/>
            <person name="Lee S."/>
            <person name="Kudrna D."/>
            <person name="Powell R.F."/>
            <person name="Leitch I.J."/>
            <person name="Krueger R.R."/>
            <person name="Wing R.A."/>
            <person name="Amiri K.M.A."/>
            <person name="Purugganan M.D."/>
        </authorList>
    </citation>
    <scope>NUCLEOTIDE SEQUENCE [LARGE SCALE GENOMIC DNA]</scope>
    <source>
        <strain evidence="4">cv. Khalas</strain>
    </source>
</reference>
<reference evidence="5" key="2">
    <citation type="submission" date="2025-08" db="UniProtKB">
        <authorList>
            <consortium name="RefSeq"/>
        </authorList>
    </citation>
    <scope>IDENTIFICATION</scope>
    <source>
        <tissue evidence="5">Young leaves</tissue>
    </source>
</reference>
<dbReference type="CDD" id="cd06257">
    <property type="entry name" value="DnaJ"/>
    <property type="match status" value="1"/>
</dbReference>
<evidence type="ECO:0000259" key="3">
    <source>
        <dbReference type="PROSITE" id="PS50076"/>
    </source>
</evidence>
<name>A0A8B7BQP4_PHODC</name>
<sequence length="321" mass="35616">MGNPMDFYFKVLEIPKDSSPQEIRAAYRALVKKWHPDKHPASSKPQAEAKFKAITQAYEALNVQEDSRAMFGFCNDVGDGGGGGGGSRGGGSNRGREAARPSPLPRHRSQEQFPQSGSGRGFKDVYYSMGASSPAARPTFSGSARRKPPPVEHKLECTLEELFRGCKKEIRFTRDVPTKNGLIVQKEERHTIKVKPGWKKGTKITFEGMGDDVVVLISEREHPIFKRVGNDLVLKVEVPLVNALTGWTFSFPLLSGEKMSCSFHDEIIYPGYVKVLKGQGMPLAHEEGVRGDLRVKFHIIFPAKLSDEQRSSIVELLNDCT</sequence>
<dbReference type="PRINTS" id="PR00625">
    <property type="entry name" value="JDOMAIN"/>
</dbReference>
<dbReference type="OrthoDB" id="550424at2759"/>
<evidence type="ECO:0000313" key="5">
    <source>
        <dbReference type="RefSeq" id="XP_008783328.1"/>
    </source>
</evidence>
<keyword evidence="4" id="KW-1185">Reference proteome</keyword>
<keyword evidence="1" id="KW-0143">Chaperone</keyword>
<dbReference type="InterPro" id="IPR036869">
    <property type="entry name" value="J_dom_sf"/>
</dbReference>
<dbReference type="PROSITE" id="PS50076">
    <property type="entry name" value="DNAJ_2"/>
    <property type="match status" value="1"/>
</dbReference>
<dbReference type="Gene3D" id="1.10.287.110">
    <property type="entry name" value="DnaJ domain"/>
    <property type="match status" value="1"/>
</dbReference>
<evidence type="ECO:0000256" key="1">
    <source>
        <dbReference type="ARBA" id="ARBA00023186"/>
    </source>
</evidence>
<dbReference type="CDD" id="cd10747">
    <property type="entry name" value="DnaJ_C"/>
    <property type="match status" value="1"/>
</dbReference>
<dbReference type="KEGG" id="pda:103702612"/>
<dbReference type="FunFam" id="2.60.260.20:FF:000002">
    <property type="entry name" value="Dnaj homolog subfamily b member"/>
    <property type="match status" value="1"/>
</dbReference>
<dbReference type="Gene3D" id="2.60.260.20">
    <property type="entry name" value="Urease metallochaperone UreE, N-terminal domain"/>
    <property type="match status" value="2"/>
</dbReference>
<dbReference type="AlphaFoldDB" id="A0A8B7BQP4"/>
<feature type="region of interest" description="Disordered" evidence="2">
    <location>
        <begin position="82"/>
        <end position="120"/>
    </location>
</feature>
<dbReference type="PANTHER" id="PTHR24078">
    <property type="entry name" value="DNAJ HOMOLOG SUBFAMILY C MEMBER"/>
    <property type="match status" value="1"/>
</dbReference>
<feature type="domain" description="J" evidence="3">
    <location>
        <begin position="7"/>
        <end position="75"/>
    </location>
</feature>
<gene>
    <name evidence="5" type="primary">LOC103702612</name>
</gene>
<dbReference type="SUPFAM" id="SSF46565">
    <property type="entry name" value="Chaperone J-domain"/>
    <property type="match status" value="1"/>
</dbReference>
<dbReference type="InterPro" id="IPR051339">
    <property type="entry name" value="DnaJ_subfamily_B"/>
</dbReference>
<dbReference type="InterPro" id="IPR001623">
    <property type="entry name" value="DnaJ_domain"/>
</dbReference>
<dbReference type="GO" id="GO:0051087">
    <property type="term" value="F:protein-folding chaperone binding"/>
    <property type="evidence" value="ECO:0007669"/>
    <property type="project" value="TreeGrafter"/>
</dbReference>
<dbReference type="PANTHER" id="PTHR24078:SF522">
    <property type="entry name" value="DNAJ CHAPERONE C-TERMINAL DOMAIN-CONTAINING PROTEIN"/>
    <property type="match status" value="1"/>
</dbReference>
<dbReference type="GO" id="GO:0006457">
    <property type="term" value="P:protein folding"/>
    <property type="evidence" value="ECO:0007669"/>
    <property type="project" value="InterPro"/>
</dbReference>
<dbReference type="GO" id="GO:0005829">
    <property type="term" value="C:cytosol"/>
    <property type="evidence" value="ECO:0007669"/>
    <property type="project" value="TreeGrafter"/>
</dbReference>
<dbReference type="SUPFAM" id="SSF49493">
    <property type="entry name" value="HSP40/DnaJ peptide-binding domain"/>
    <property type="match status" value="2"/>
</dbReference>
<dbReference type="FunFam" id="2.60.260.20:FF:000041">
    <property type="entry name" value="HSP40/DnaJ peptide-binding protein"/>
    <property type="match status" value="1"/>
</dbReference>